<dbReference type="GO" id="GO:0008270">
    <property type="term" value="F:zinc ion binding"/>
    <property type="evidence" value="ECO:0007669"/>
    <property type="project" value="UniProtKB-KW"/>
</dbReference>
<dbReference type="GO" id="GO:0003677">
    <property type="term" value="F:DNA binding"/>
    <property type="evidence" value="ECO:0007669"/>
    <property type="project" value="UniProtKB-UniRule"/>
</dbReference>
<dbReference type="GO" id="GO:0006310">
    <property type="term" value="P:DNA recombination"/>
    <property type="evidence" value="ECO:0007669"/>
    <property type="project" value="UniProtKB-UniRule"/>
</dbReference>
<evidence type="ECO:0000256" key="6">
    <source>
        <dbReference type="ARBA" id="ARBA00023204"/>
    </source>
</evidence>
<dbReference type="Pfam" id="PF13662">
    <property type="entry name" value="Toprim_4"/>
    <property type="match status" value="1"/>
</dbReference>
<dbReference type="Gene3D" id="1.10.8.420">
    <property type="entry name" value="RecR Domain 1"/>
    <property type="match status" value="1"/>
</dbReference>
<comment type="similarity">
    <text evidence="7">Belongs to the RecR family.</text>
</comment>
<comment type="caution">
    <text evidence="7">Lacks conserved residue(s) required for the propagation of feature annotation.</text>
</comment>
<keyword evidence="3 7" id="KW-0863">Zinc-finger</keyword>
<dbReference type="SUPFAM" id="SSF111304">
    <property type="entry name" value="Recombination protein RecR"/>
    <property type="match status" value="1"/>
</dbReference>
<comment type="caution">
    <text evidence="9">The sequence shown here is derived from an EMBL/GenBank/DDBJ whole genome shotgun (WGS) entry which is preliminary data.</text>
</comment>
<keyword evidence="4 7" id="KW-0862">Zinc</keyword>
<dbReference type="HAMAP" id="MF_00017">
    <property type="entry name" value="RecR"/>
    <property type="match status" value="1"/>
</dbReference>
<evidence type="ECO:0000313" key="10">
    <source>
        <dbReference type="Proteomes" id="UP000176431"/>
    </source>
</evidence>
<evidence type="ECO:0000256" key="1">
    <source>
        <dbReference type="ARBA" id="ARBA00022723"/>
    </source>
</evidence>
<dbReference type="PANTHER" id="PTHR30446:SF0">
    <property type="entry name" value="RECOMBINATION PROTEIN RECR"/>
    <property type="match status" value="1"/>
</dbReference>
<comment type="function">
    <text evidence="7">May play a role in DNA repair. It seems to be involved in an RecBC-independent recombinational process of DNA repair. It may act with RecF and RecO.</text>
</comment>
<dbReference type="InterPro" id="IPR006171">
    <property type="entry name" value="TOPRIM_dom"/>
</dbReference>
<dbReference type="EMBL" id="MEYK01000019">
    <property type="protein sequence ID" value="OGD25202.1"/>
    <property type="molecule type" value="Genomic_DNA"/>
</dbReference>
<keyword evidence="5 7" id="KW-0233">DNA recombination</keyword>
<feature type="domain" description="Toprim" evidence="8">
    <location>
        <begin position="86"/>
        <end position="169"/>
    </location>
</feature>
<name>A0A1F5B3K6_9BACT</name>
<dbReference type="Pfam" id="PF21175">
    <property type="entry name" value="RecR_C"/>
    <property type="match status" value="1"/>
</dbReference>
<evidence type="ECO:0000256" key="4">
    <source>
        <dbReference type="ARBA" id="ARBA00022833"/>
    </source>
</evidence>
<dbReference type="AlphaFoldDB" id="A0A1F5B3K6"/>
<dbReference type="InterPro" id="IPR023627">
    <property type="entry name" value="Rcmb_RecR"/>
</dbReference>
<reference evidence="9 10" key="1">
    <citation type="journal article" date="2016" name="Nat. Commun.">
        <title>Thousands of microbial genomes shed light on interconnected biogeochemical processes in an aquifer system.</title>
        <authorList>
            <person name="Anantharaman K."/>
            <person name="Brown C.T."/>
            <person name="Hug L.A."/>
            <person name="Sharon I."/>
            <person name="Castelle C.J."/>
            <person name="Probst A.J."/>
            <person name="Thomas B.C."/>
            <person name="Singh A."/>
            <person name="Wilkins M.J."/>
            <person name="Karaoz U."/>
            <person name="Brodie E.L."/>
            <person name="Williams K.H."/>
            <person name="Hubbard S.S."/>
            <person name="Banfield J.F."/>
        </authorList>
    </citation>
    <scope>NUCLEOTIDE SEQUENCE [LARGE SCALE GENOMIC DNA]</scope>
</reference>
<evidence type="ECO:0000256" key="5">
    <source>
        <dbReference type="ARBA" id="ARBA00023172"/>
    </source>
</evidence>
<organism evidence="9 10">
    <name type="scientific">Candidatus Azambacteria bacterium RIFCSPHIGHO2_01_FULL_40_24</name>
    <dbReference type="NCBI Taxonomy" id="1797301"/>
    <lineage>
        <taxon>Bacteria</taxon>
        <taxon>Candidatus Azamiibacteriota</taxon>
    </lineage>
</organism>
<keyword evidence="1 7" id="KW-0479">Metal-binding</keyword>
<keyword evidence="6 7" id="KW-0234">DNA repair</keyword>
<dbReference type="PANTHER" id="PTHR30446">
    <property type="entry name" value="RECOMBINATION PROTEIN RECR"/>
    <property type="match status" value="1"/>
</dbReference>
<dbReference type="GO" id="GO:0006281">
    <property type="term" value="P:DNA repair"/>
    <property type="evidence" value="ECO:0007669"/>
    <property type="project" value="UniProtKB-UniRule"/>
</dbReference>
<evidence type="ECO:0000256" key="3">
    <source>
        <dbReference type="ARBA" id="ARBA00022771"/>
    </source>
</evidence>
<protein>
    <recommendedName>
        <fullName evidence="7">Recombination protein RecR</fullName>
    </recommendedName>
</protein>
<evidence type="ECO:0000259" key="8">
    <source>
        <dbReference type="Pfam" id="PF13662"/>
    </source>
</evidence>
<proteinExistence type="inferred from homology"/>
<evidence type="ECO:0000256" key="2">
    <source>
        <dbReference type="ARBA" id="ARBA00022763"/>
    </source>
</evidence>
<dbReference type="InterPro" id="IPR000093">
    <property type="entry name" value="DNA_Rcmb_RecR"/>
</dbReference>
<gene>
    <name evidence="7" type="primary">recR</name>
    <name evidence="9" type="ORF">A2819_03205</name>
</gene>
<accession>A0A1F5B3K6</accession>
<dbReference type="Pfam" id="PF21176">
    <property type="entry name" value="RecR_HhH"/>
    <property type="match status" value="1"/>
</dbReference>
<keyword evidence="2 7" id="KW-0227">DNA damage</keyword>
<dbReference type="Gene3D" id="3.40.1360.10">
    <property type="match status" value="1"/>
</dbReference>
<evidence type="ECO:0000256" key="7">
    <source>
        <dbReference type="HAMAP-Rule" id="MF_00017"/>
    </source>
</evidence>
<sequence>MNSIDKLSEIFGKFPGIGPRQARRFVYFLLSRTGNYTSELVQAVQDIKKEIIQCTECMRFFAKEALGHSVSKCGICTDETRDASMLMIVPRDIDMEAVEKSSSYNGFYFVLGGVVPILEKEPEKRIRIKELESRLRREATGGQARIKEIILGMNANIEGENTAEYLRQHIGPTYVISTLGRGLSTGAELEYADPETLKNAFLHRTN</sequence>
<evidence type="ECO:0000313" key="9">
    <source>
        <dbReference type="EMBL" id="OGD25202.1"/>
    </source>
</evidence>
<dbReference type="Proteomes" id="UP000176431">
    <property type="component" value="Unassembled WGS sequence"/>
</dbReference>